<comment type="caution">
    <text evidence="1">The sequence shown here is derived from an EMBL/GenBank/DDBJ whole genome shotgun (WGS) entry which is preliminary data.</text>
</comment>
<protein>
    <submittedName>
        <fullName evidence="1">Uncharacterized protein</fullName>
    </submittedName>
</protein>
<dbReference type="AlphaFoldDB" id="A0A8S1RSV0"/>
<sequence>MLLIVLIYITPQTIIIQFDASFNIKNSVFNASFNALKIAIYVIKDYAFQNVKKDMSLLIIVVSLFVMIKLSQKEEDCDGNFYPYPYDG</sequence>
<evidence type="ECO:0000313" key="2">
    <source>
        <dbReference type="Proteomes" id="UP000692954"/>
    </source>
</evidence>
<dbReference type="EMBL" id="CAJJDN010000274">
    <property type="protein sequence ID" value="CAD8130282.1"/>
    <property type="molecule type" value="Genomic_DNA"/>
</dbReference>
<proteinExistence type="predicted"/>
<accession>A0A8S1RSV0</accession>
<evidence type="ECO:0000313" key="1">
    <source>
        <dbReference type="EMBL" id="CAD8130282.1"/>
    </source>
</evidence>
<keyword evidence="2" id="KW-1185">Reference proteome</keyword>
<dbReference type="Proteomes" id="UP000692954">
    <property type="component" value="Unassembled WGS sequence"/>
</dbReference>
<reference evidence="1" key="1">
    <citation type="submission" date="2021-01" db="EMBL/GenBank/DDBJ databases">
        <authorList>
            <consortium name="Genoscope - CEA"/>
            <person name="William W."/>
        </authorList>
    </citation>
    <scope>NUCLEOTIDE SEQUENCE</scope>
</reference>
<name>A0A8S1RSV0_9CILI</name>
<gene>
    <name evidence="1" type="ORF">PSON_ATCC_30995.1.T2740006</name>
</gene>
<organism evidence="1 2">
    <name type="scientific">Paramecium sonneborni</name>
    <dbReference type="NCBI Taxonomy" id="65129"/>
    <lineage>
        <taxon>Eukaryota</taxon>
        <taxon>Sar</taxon>
        <taxon>Alveolata</taxon>
        <taxon>Ciliophora</taxon>
        <taxon>Intramacronucleata</taxon>
        <taxon>Oligohymenophorea</taxon>
        <taxon>Peniculida</taxon>
        <taxon>Parameciidae</taxon>
        <taxon>Paramecium</taxon>
    </lineage>
</organism>